<sequence>MMKPLKMILPTRRSLFHEEGPEKANEVFKKKASTKTETIHSEVTPMKSSKDQEGSGKRQGMKFSNCCLKKREEEPKQEIKEGNLNEERNTLSEAIRLEEQMNEEQRAQIARDAEIARQWHEEERKRAMDEAKTTKNIDWNDPSVIR</sequence>
<evidence type="ECO:0000256" key="1">
    <source>
        <dbReference type="SAM" id="MobiDB-lite"/>
    </source>
</evidence>
<feature type="compositionally biased region" description="Basic and acidic residues" evidence="1">
    <location>
        <begin position="120"/>
        <end position="135"/>
    </location>
</feature>
<reference evidence="2" key="1">
    <citation type="journal article" date="2022" name="Int. J. Mol. Sci.">
        <title>Draft Genome of Tanacetum Coccineum: Genomic Comparison of Closely Related Tanacetum-Family Plants.</title>
        <authorList>
            <person name="Yamashiro T."/>
            <person name="Shiraishi A."/>
            <person name="Nakayama K."/>
            <person name="Satake H."/>
        </authorList>
    </citation>
    <scope>NUCLEOTIDE SEQUENCE</scope>
</reference>
<reference evidence="2" key="2">
    <citation type="submission" date="2022-01" db="EMBL/GenBank/DDBJ databases">
        <authorList>
            <person name="Yamashiro T."/>
            <person name="Shiraishi A."/>
            <person name="Satake H."/>
            <person name="Nakayama K."/>
        </authorList>
    </citation>
    <scope>NUCLEOTIDE SEQUENCE</scope>
</reference>
<accession>A0ABQ4YUG3</accession>
<feature type="region of interest" description="Disordered" evidence="1">
    <location>
        <begin position="1"/>
        <end position="88"/>
    </location>
</feature>
<proteinExistence type="predicted"/>
<feature type="region of interest" description="Disordered" evidence="1">
    <location>
        <begin position="120"/>
        <end position="146"/>
    </location>
</feature>
<keyword evidence="3" id="KW-1185">Reference proteome</keyword>
<feature type="compositionally biased region" description="Basic and acidic residues" evidence="1">
    <location>
        <begin position="69"/>
        <end position="88"/>
    </location>
</feature>
<evidence type="ECO:0000313" key="2">
    <source>
        <dbReference type="EMBL" id="GJS81171.1"/>
    </source>
</evidence>
<dbReference type="Proteomes" id="UP001151760">
    <property type="component" value="Unassembled WGS sequence"/>
</dbReference>
<name>A0ABQ4YUG3_9ASTR</name>
<evidence type="ECO:0000313" key="3">
    <source>
        <dbReference type="Proteomes" id="UP001151760"/>
    </source>
</evidence>
<feature type="compositionally biased region" description="Basic and acidic residues" evidence="1">
    <location>
        <begin position="15"/>
        <end position="29"/>
    </location>
</feature>
<organism evidence="2 3">
    <name type="scientific">Tanacetum coccineum</name>
    <dbReference type="NCBI Taxonomy" id="301880"/>
    <lineage>
        <taxon>Eukaryota</taxon>
        <taxon>Viridiplantae</taxon>
        <taxon>Streptophyta</taxon>
        <taxon>Embryophyta</taxon>
        <taxon>Tracheophyta</taxon>
        <taxon>Spermatophyta</taxon>
        <taxon>Magnoliopsida</taxon>
        <taxon>eudicotyledons</taxon>
        <taxon>Gunneridae</taxon>
        <taxon>Pentapetalae</taxon>
        <taxon>asterids</taxon>
        <taxon>campanulids</taxon>
        <taxon>Asterales</taxon>
        <taxon>Asteraceae</taxon>
        <taxon>Asteroideae</taxon>
        <taxon>Anthemideae</taxon>
        <taxon>Anthemidinae</taxon>
        <taxon>Tanacetum</taxon>
    </lineage>
</organism>
<comment type="caution">
    <text evidence="2">The sequence shown here is derived from an EMBL/GenBank/DDBJ whole genome shotgun (WGS) entry which is preliminary data.</text>
</comment>
<protein>
    <submittedName>
        <fullName evidence="2">Uncharacterized protein</fullName>
    </submittedName>
</protein>
<gene>
    <name evidence="2" type="ORF">Tco_0747712</name>
</gene>
<dbReference type="EMBL" id="BQNB010010728">
    <property type="protein sequence ID" value="GJS81171.1"/>
    <property type="molecule type" value="Genomic_DNA"/>
</dbReference>